<reference evidence="10 11" key="1">
    <citation type="submission" date="2022-04" db="EMBL/GenBank/DDBJ databases">
        <title>Genome diversity in the genus Frankia.</title>
        <authorList>
            <person name="Carlos-Shanley C."/>
            <person name="Hahn D."/>
        </authorList>
    </citation>
    <scope>NUCLEOTIDE SEQUENCE [LARGE SCALE GENOMIC DNA]</scope>
    <source>
        <strain evidence="10 11">Ag45/Mut15</strain>
    </source>
</reference>
<dbReference type="EMBL" id="JALKFT010000006">
    <property type="protein sequence ID" value="MCK9875717.1"/>
    <property type="molecule type" value="Genomic_DNA"/>
</dbReference>
<dbReference type="NCBIfam" id="NF002377">
    <property type="entry name" value="PRK01371.1-4"/>
    <property type="match status" value="1"/>
</dbReference>
<feature type="region of interest" description="Disordered" evidence="8">
    <location>
        <begin position="165"/>
        <end position="205"/>
    </location>
</feature>
<organism evidence="10 11">
    <name type="scientific">Frankia umida</name>
    <dbReference type="NCBI Taxonomy" id="573489"/>
    <lineage>
        <taxon>Bacteria</taxon>
        <taxon>Bacillati</taxon>
        <taxon>Actinomycetota</taxon>
        <taxon>Actinomycetes</taxon>
        <taxon>Frankiales</taxon>
        <taxon>Frankiaceae</taxon>
        <taxon>Frankia</taxon>
    </lineage>
</organism>
<gene>
    <name evidence="10" type="primary">tatB</name>
    <name evidence="10" type="ORF">MXD59_08015</name>
</gene>
<evidence type="ECO:0000256" key="5">
    <source>
        <dbReference type="ARBA" id="ARBA00022989"/>
    </source>
</evidence>
<evidence type="ECO:0000256" key="4">
    <source>
        <dbReference type="ARBA" id="ARBA00022927"/>
    </source>
</evidence>
<dbReference type="RefSeq" id="WP_248824131.1">
    <property type="nucleotide sequence ID" value="NZ_JALKFT010000006.1"/>
</dbReference>
<evidence type="ECO:0000256" key="7">
    <source>
        <dbReference type="ARBA" id="ARBA00023136"/>
    </source>
</evidence>
<evidence type="ECO:0000256" key="1">
    <source>
        <dbReference type="ARBA" id="ARBA00004167"/>
    </source>
</evidence>
<dbReference type="Pfam" id="PF02416">
    <property type="entry name" value="TatA_B_E"/>
    <property type="match status" value="1"/>
</dbReference>
<comment type="subcellular location">
    <subcellularLocation>
        <location evidence="1">Membrane</location>
        <topology evidence="1">Single-pass membrane protein</topology>
    </subcellularLocation>
</comment>
<dbReference type="PANTHER" id="PTHR33162">
    <property type="entry name" value="SEC-INDEPENDENT PROTEIN TRANSLOCASE PROTEIN TATA, CHLOROPLASTIC"/>
    <property type="match status" value="1"/>
</dbReference>
<feature type="compositionally biased region" description="Low complexity" evidence="8">
    <location>
        <begin position="165"/>
        <end position="177"/>
    </location>
</feature>
<evidence type="ECO:0000256" key="8">
    <source>
        <dbReference type="SAM" id="MobiDB-lite"/>
    </source>
</evidence>
<keyword evidence="5 9" id="KW-1133">Transmembrane helix</keyword>
<keyword evidence="3 9" id="KW-0812">Transmembrane</keyword>
<evidence type="ECO:0000256" key="2">
    <source>
        <dbReference type="ARBA" id="ARBA00022448"/>
    </source>
</evidence>
<keyword evidence="7 9" id="KW-0472">Membrane</keyword>
<feature type="region of interest" description="Disordered" evidence="8">
    <location>
        <begin position="102"/>
        <end position="151"/>
    </location>
</feature>
<sequence length="205" mass="21107">MFNGVGWGEVAVLLVIGLFVFGPDRLPKAARDAGRMLRQLRQTATGMRNDLRSELGPEFDDLDIRDLHPKTFVRKHLFDDEPLPPYLTKRTSLDALLLAEDTPTPSLTKSPPLGRAPSLPAASVTPAPPVPAVPPAAASQPPVGADAGGAVGAQPAVVSPLLSKAAGAKGTGAKATAPRGVPTHQVSAGATPPPTPSIPFDSDAT</sequence>
<keyword evidence="11" id="KW-1185">Reference proteome</keyword>
<keyword evidence="6" id="KW-0811">Translocation</keyword>
<feature type="compositionally biased region" description="Low complexity" evidence="8">
    <location>
        <begin position="135"/>
        <end position="145"/>
    </location>
</feature>
<proteinExistence type="predicted"/>
<accession>A0ABT0JVZ0</accession>
<comment type="caution">
    <text evidence="10">The sequence shown here is derived from an EMBL/GenBank/DDBJ whole genome shotgun (WGS) entry which is preliminary data.</text>
</comment>
<dbReference type="NCBIfam" id="NF002376">
    <property type="entry name" value="PRK01371.1-3"/>
    <property type="match status" value="1"/>
</dbReference>
<evidence type="ECO:0000313" key="10">
    <source>
        <dbReference type="EMBL" id="MCK9875717.1"/>
    </source>
</evidence>
<dbReference type="Gene3D" id="1.20.5.3310">
    <property type="match status" value="1"/>
</dbReference>
<evidence type="ECO:0000256" key="6">
    <source>
        <dbReference type="ARBA" id="ARBA00023010"/>
    </source>
</evidence>
<keyword evidence="2" id="KW-0813">Transport</keyword>
<feature type="compositionally biased region" description="Low complexity" evidence="8">
    <location>
        <begin position="102"/>
        <end position="125"/>
    </location>
</feature>
<evidence type="ECO:0000313" key="11">
    <source>
        <dbReference type="Proteomes" id="UP001201873"/>
    </source>
</evidence>
<dbReference type="PRINTS" id="PR01506">
    <property type="entry name" value="TATBPROTEIN"/>
</dbReference>
<dbReference type="InterPro" id="IPR003369">
    <property type="entry name" value="TatA/B/E"/>
</dbReference>
<keyword evidence="4" id="KW-0653">Protein transport</keyword>
<protein>
    <submittedName>
        <fullName evidence="10">Sec-independent protein translocase protein TatB</fullName>
    </submittedName>
</protein>
<dbReference type="Proteomes" id="UP001201873">
    <property type="component" value="Unassembled WGS sequence"/>
</dbReference>
<name>A0ABT0JVZ0_9ACTN</name>
<feature type="transmembrane region" description="Helical" evidence="9">
    <location>
        <begin position="6"/>
        <end position="26"/>
    </location>
</feature>
<evidence type="ECO:0000256" key="9">
    <source>
        <dbReference type="SAM" id="Phobius"/>
    </source>
</evidence>
<dbReference type="PANTHER" id="PTHR33162:SF1">
    <property type="entry name" value="SEC-INDEPENDENT PROTEIN TRANSLOCASE PROTEIN TATA, CHLOROPLASTIC"/>
    <property type="match status" value="1"/>
</dbReference>
<evidence type="ECO:0000256" key="3">
    <source>
        <dbReference type="ARBA" id="ARBA00022692"/>
    </source>
</evidence>